<reference evidence="1" key="1">
    <citation type="submission" date="2023-10" db="EMBL/GenBank/DDBJ databases">
        <authorList>
            <person name="Domelevo Entfellner J.-B."/>
        </authorList>
    </citation>
    <scope>NUCLEOTIDE SEQUENCE</scope>
</reference>
<evidence type="ECO:0000313" key="2">
    <source>
        <dbReference type="Proteomes" id="UP001189624"/>
    </source>
</evidence>
<dbReference type="PANTHER" id="PTHR31170">
    <property type="entry name" value="BNAC04G53230D PROTEIN"/>
    <property type="match status" value="1"/>
</dbReference>
<gene>
    <name evidence="1" type="ORF">AYBTSS11_LOCUS25801</name>
</gene>
<dbReference type="Gramene" id="rna-AYBTSS11_LOCUS25801">
    <property type="protein sequence ID" value="CAJ1973737.1"/>
    <property type="gene ID" value="gene-AYBTSS11_LOCUS25801"/>
</dbReference>
<dbReference type="PANTHER" id="PTHR31170:SF23">
    <property type="match status" value="1"/>
</dbReference>
<evidence type="ECO:0000313" key="1">
    <source>
        <dbReference type="EMBL" id="CAJ1973737.1"/>
    </source>
</evidence>
<proteinExistence type="predicted"/>
<keyword evidence="2" id="KW-1185">Reference proteome</keyword>
<dbReference type="EMBL" id="OY731406">
    <property type="protein sequence ID" value="CAJ1973737.1"/>
    <property type="molecule type" value="Genomic_DNA"/>
</dbReference>
<organism evidence="1 2">
    <name type="scientific">Sphenostylis stenocarpa</name>
    <dbReference type="NCBI Taxonomy" id="92480"/>
    <lineage>
        <taxon>Eukaryota</taxon>
        <taxon>Viridiplantae</taxon>
        <taxon>Streptophyta</taxon>
        <taxon>Embryophyta</taxon>
        <taxon>Tracheophyta</taxon>
        <taxon>Spermatophyta</taxon>
        <taxon>Magnoliopsida</taxon>
        <taxon>eudicotyledons</taxon>
        <taxon>Gunneridae</taxon>
        <taxon>Pentapetalae</taxon>
        <taxon>rosids</taxon>
        <taxon>fabids</taxon>
        <taxon>Fabales</taxon>
        <taxon>Fabaceae</taxon>
        <taxon>Papilionoideae</taxon>
        <taxon>50 kb inversion clade</taxon>
        <taxon>NPAAA clade</taxon>
        <taxon>indigoferoid/millettioid clade</taxon>
        <taxon>Phaseoleae</taxon>
        <taxon>Sphenostylis</taxon>
    </lineage>
</organism>
<dbReference type="Pfam" id="PF03140">
    <property type="entry name" value="DUF247"/>
    <property type="match status" value="2"/>
</dbReference>
<sequence>MLTPQSLENWIRYIESVEPRFRGCYSDTLEFSQKELGKIIFVDSGFILELFWRYHSSTWSSDDTCLSSPWLSNTIRYDLLLLENQLPFFVLQELFSLSFPSTSNCGGKNNPSLIELAFDYFAYYNKSSLSFDDITIRHFTDLIQIFHLEHAMERQPSRTCKLPTHLPSATELSEAGISFRFSKDVDNLVGKRILVNYLGHGDSVANSFNGLWKNITQINFSSHYFYICEKLNDFYRNPCRKLKSTLRRDYCNSPWQTAAIVLLILSFVQTLPCVWQMRHQ</sequence>
<name>A0AA86SVU0_9FABA</name>
<dbReference type="AlphaFoldDB" id="A0AA86SVU0"/>
<protein>
    <submittedName>
        <fullName evidence="1">Uncharacterized protein</fullName>
    </submittedName>
</protein>
<dbReference type="Proteomes" id="UP001189624">
    <property type="component" value="Chromosome 9"/>
</dbReference>
<accession>A0AA86SVU0</accession>
<dbReference type="InterPro" id="IPR004158">
    <property type="entry name" value="DUF247_pln"/>
</dbReference>